<gene>
    <name evidence="2" type="ORF">SAMN04488007_2832</name>
</gene>
<organism evidence="2 3">
    <name type="scientific">Maribacter aquivivus</name>
    <dbReference type="NCBI Taxonomy" id="228958"/>
    <lineage>
        <taxon>Bacteria</taxon>
        <taxon>Pseudomonadati</taxon>
        <taxon>Bacteroidota</taxon>
        <taxon>Flavobacteriia</taxon>
        <taxon>Flavobacteriales</taxon>
        <taxon>Flavobacteriaceae</taxon>
        <taxon>Maribacter</taxon>
    </lineage>
</organism>
<dbReference type="AlphaFoldDB" id="A0A1M6RST6"/>
<keyword evidence="1" id="KW-1133">Transmembrane helix</keyword>
<dbReference type="Proteomes" id="UP000184314">
    <property type="component" value="Unassembled WGS sequence"/>
</dbReference>
<reference evidence="3" key="1">
    <citation type="submission" date="2016-11" db="EMBL/GenBank/DDBJ databases">
        <authorList>
            <person name="Varghese N."/>
            <person name="Submissions S."/>
        </authorList>
    </citation>
    <scope>NUCLEOTIDE SEQUENCE [LARGE SCALE GENOMIC DNA]</scope>
    <source>
        <strain evidence="3">DSM 16478</strain>
    </source>
</reference>
<keyword evidence="3" id="KW-1185">Reference proteome</keyword>
<dbReference type="EMBL" id="FQZX01000002">
    <property type="protein sequence ID" value="SHK35496.1"/>
    <property type="molecule type" value="Genomic_DNA"/>
</dbReference>
<name>A0A1M6RST6_9FLAO</name>
<evidence type="ECO:0000313" key="2">
    <source>
        <dbReference type="EMBL" id="SHK35496.1"/>
    </source>
</evidence>
<sequence length="65" mass="7445">MEKKNTLEIIGFTLIIIGALFFISKKYYVIEALSSVYESIDIILPLGLFLWAIGYMKKGKENKVE</sequence>
<keyword evidence="1" id="KW-0812">Transmembrane</keyword>
<accession>A0A1M6RST6</accession>
<keyword evidence="1" id="KW-0472">Membrane</keyword>
<proteinExistence type="predicted"/>
<evidence type="ECO:0000313" key="3">
    <source>
        <dbReference type="Proteomes" id="UP000184314"/>
    </source>
</evidence>
<dbReference type="OrthoDB" id="1179527at2"/>
<feature type="transmembrane region" description="Helical" evidence="1">
    <location>
        <begin position="7"/>
        <end position="24"/>
    </location>
</feature>
<protein>
    <submittedName>
        <fullName evidence="2">Uncharacterized protein</fullName>
    </submittedName>
</protein>
<dbReference type="RefSeq" id="WP_073245196.1">
    <property type="nucleotide sequence ID" value="NZ_FQZX01000002.1"/>
</dbReference>
<feature type="transmembrane region" description="Helical" evidence="1">
    <location>
        <begin position="36"/>
        <end position="56"/>
    </location>
</feature>
<evidence type="ECO:0000256" key="1">
    <source>
        <dbReference type="SAM" id="Phobius"/>
    </source>
</evidence>